<dbReference type="GO" id="GO:0000978">
    <property type="term" value="F:RNA polymerase II cis-regulatory region sequence-specific DNA binding"/>
    <property type="evidence" value="ECO:0007669"/>
    <property type="project" value="TreeGrafter"/>
</dbReference>
<keyword evidence="3" id="KW-0963">Cytoplasm</keyword>
<comment type="similarity">
    <text evidence="2">Belongs to the bZIP family.</text>
</comment>
<dbReference type="InParanoid" id="A0A4W3JRH8"/>
<evidence type="ECO:0000256" key="1">
    <source>
        <dbReference type="ARBA" id="ARBA00004496"/>
    </source>
</evidence>
<evidence type="ECO:0000256" key="8">
    <source>
        <dbReference type="ARBA" id="ARBA00023125"/>
    </source>
</evidence>
<dbReference type="GO" id="GO:1990622">
    <property type="term" value="C:CHOP-ATF3 complex"/>
    <property type="evidence" value="ECO:0007669"/>
    <property type="project" value="TreeGrafter"/>
</dbReference>
<evidence type="ECO:0000256" key="9">
    <source>
        <dbReference type="ARBA" id="ARBA00023159"/>
    </source>
</evidence>
<feature type="region of interest" description="Disordered" evidence="12">
    <location>
        <begin position="45"/>
        <end position="120"/>
    </location>
</feature>
<reference evidence="14" key="2">
    <citation type="journal article" date="2007" name="PLoS Biol.">
        <title>Survey sequencing and comparative analysis of the elephant shark (Callorhinchus milii) genome.</title>
        <authorList>
            <person name="Venkatesh B."/>
            <person name="Kirkness E.F."/>
            <person name="Loh Y.H."/>
            <person name="Halpern A.L."/>
            <person name="Lee A.P."/>
            <person name="Johnson J."/>
            <person name="Dandona N."/>
            <person name="Viswanathan L.D."/>
            <person name="Tay A."/>
            <person name="Venter J.C."/>
            <person name="Strausberg R.L."/>
            <person name="Brenner S."/>
        </authorList>
    </citation>
    <scope>NUCLEOTIDE SEQUENCE [LARGE SCALE GENOMIC DNA]</scope>
</reference>
<feature type="compositionally biased region" description="Polar residues" evidence="12">
    <location>
        <begin position="67"/>
        <end position="81"/>
    </location>
</feature>
<dbReference type="GO" id="GO:0000122">
    <property type="term" value="P:negative regulation of transcription by RNA polymerase II"/>
    <property type="evidence" value="ECO:0007669"/>
    <property type="project" value="TreeGrafter"/>
</dbReference>
<keyword evidence="6" id="KW-0832">Ubl conjugation</keyword>
<dbReference type="Proteomes" id="UP000314986">
    <property type="component" value="Unassembled WGS sequence"/>
</dbReference>
<keyword evidence="10" id="KW-0804">Transcription</keyword>
<dbReference type="GO" id="GO:0006986">
    <property type="term" value="P:response to unfolded protein"/>
    <property type="evidence" value="ECO:0007669"/>
    <property type="project" value="UniProtKB-KW"/>
</dbReference>
<keyword evidence="7" id="KW-0805">Transcription regulation</keyword>
<dbReference type="InterPro" id="IPR016670">
    <property type="entry name" value="DNA_damage_induc_transcript_3"/>
</dbReference>
<protein>
    <recommendedName>
        <fullName evidence="15">DNA damage-inducible transcript 3 protein</fullName>
    </recommendedName>
</protein>
<reference evidence="13" key="4">
    <citation type="submission" date="2025-08" db="UniProtKB">
        <authorList>
            <consortium name="Ensembl"/>
        </authorList>
    </citation>
    <scope>IDENTIFICATION</scope>
</reference>
<dbReference type="GO" id="GO:0070059">
    <property type="term" value="P:intrinsic apoptotic signaling pathway in response to endoplasmic reticulum stress"/>
    <property type="evidence" value="ECO:0007669"/>
    <property type="project" value="TreeGrafter"/>
</dbReference>
<keyword evidence="8" id="KW-0238">DNA-binding</keyword>
<dbReference type="PANTHER" id="PTHR16833">
    <property type="entry name" value="DNA DAMAGE-INDUCIBLE TRANSCRIPT 3 DDIT3"/>
    <property type="match status" value="1"/>
</dbReference>
<keyword evidence="11" id="KW-0834">Unfolded protein response</keyword>
<keyword evidence="4" id="KW-0678">Repressor</keyword>
<dbReference type="GO" id="GO:0046982">
    <property type="term" value="F:protein heterodimerization activity"/>
    <property type="evidence" value="ECO:0007669"/>
    <property type="project" value="TreeGrafter"/>
</dbReference>
<accession>A0A4W3JRH8</accession>
<organism evidence="13 14">
    <name type="scientific">Callorhinchus milii</name>
    <name type="common">Ghost shark</name>
    <dbReference type="NCBI Taxonomy" id="7868"/>
    <lineage>
        <taxon>Eukaryota</taxon>
        <taxon>Metazoa</taxon>
        <taxon>Chordata</taxon>
        <taxon>Craniata</taxon>
        <taxon>Vertebrata</taxon>
        <taxon>Chondrichthyes</taxon>
        <taxon>Holocephali</taxon>
        <taxon>Chimaeriformes</taxon>
        <taxon>Callorhinchidae</taxon>
        <taxon>Callorhinchus</taxon>
    </lineage>
</organism>
<name>A0A4W3JRH8_CALMI</name>
<reference evidence="13" key="5">
    <citation type="submission" date="2025-09" db="UniProtKB">
        <authorList>
            <consortium name="Ensembl"/>
        </authorList>
    </citation>
    <scope>IDENTIFICATION</scope>
</reference>
<keyword evidence="9" id="KW-0010">Activator</keyword>
<dbReference type="GO" id="GO:0036488">
    <property type="term" value="C:CHOP-C/EBP complex"/>
    <property type="evidence" value="ECO:0007669"/>
    <property type="project" value="TreeGrafter"/>
</dbReference>
<reference evidence="14" key="1">
    <citation type="journal article" date="2006" name="Science">
        <title>Ancient noncoding elements conserved in the human genome.</title>
        <authorList>
            <person name="Venkatesh B."/>
            <person name="Kirkness E.F."/>
            <person name="Loh Y.H."/>
            <person name="Halpern A.L."/>
            <person name="Lee A.P."/>
            <person name="Johnson J."/>
            <person name="Dandona N."/>
            <person name="Viswanathan L.D."/>
            <person name="Tay A."/>
            <person name="Venter J.C."/>
            <person name="Strausberg R.L."/>
            <person name="Brenner S."/>
        </authorList>
    </citation>
    <scope>NUCLEOTIDE SEQUENCE [LARGE SCALE GENOMIC DNA]</scope>
</reference>
<evidence type="ECO:0000256" key="12">
    <source>
        <dbReference type="SAM" id="MobiDB-lite"/>
    </source>
</evidence>
<dbReference type="GO" id="GO:1990617">
    <property type="term" value="C:CHOP-ATF4 complex"/>
    <property type="evidence" value="ECO:0007669"/>
    <property type="project" value="TreeGrafter"/>
</dbReference>
<dbReference type="Ensembl" id="ENSCMIT00000046760.1">
    <property type="protein sequence ID" value="ENSCMIP00000046104.1"/>
    <property type="gene ID" value="ENSCMIG00000018987.1"/>
</dbReference>
<evidence type="ECO:0000256" key="7">
    <source>
        <dbReference type="ARBA" id="ARBA00023015"/>
    </source>
</evidence>
<reference evidence="14" key="3">
    <citation type="journal article" date="2014" name="Nature">
        <title>Elephant shark genome provides unique insights into gnathostome evolution.</title>
        <authorList>
            <consortium name="International Elephant Shark Genome Sequencing Consortium"/>
            <person name="Venkatesh B."/>
            <person name="Lee A.P."/>
            <person name="Ravi V."/>
            <person name="Maurya A.K."/>
            <person name="Lian M.M."/>
            <person name="Swann J.B."/>
            <person name="Ohta Y."/>
            <person name="Flajnik M.F."/>
            <person name="Sutoh Y."/>
            <person name="Kasahara M."/>
            <person name="Hoon S."/>
            <person name="Gangu V."/>
            <person name="Roy S.W."/>
            <person name="Irimia M."/>
            <person name="Korzh V."/>
            <person name="Kondrychyn I."/>
            <person name="Lim Z.W."/>
            <person name="Tay B.H."/>
            <person name="Tohari S."/>
            <person name="Kong K.W."/>
            <person name="Ho S."/>
            <person name="Lorente-Galdos B."/>
            <person name="Quilez J."/>
            <person name="Marques-Bonet T."/>
            <person name="Raney B.J."/>
            <person name="Ingham P.W."/>
            <person name="Tay A."/>
            <person name="Hillier L.W."/>
            <person name="Minx P."/>
            <person name="Boehm T."/>
            <person name="Wilson R.K."/>
            <person name="Brenner S."/>
            <person name="Warren W.C."/>
        </authorList>
    </citation>
    <scope>NUCLEOTIDE SEQUENCE [LARGE SCALE GENOMIC DNA]</scope>
</reference>
<evidence type="ECO:0008006" key="15">
    <source>
        <dbReference type="Google" id="ProtNLM"/>
    </source>
</evidence>
<dbReference type="GO" id="GO:0005737">
    <property type="term" value="C:cytoplasm"/>
    <property type="evidence" value="ECO:0007669"/>
    <property type="project" value="UniProtKB-SubCell"/>
</dbReference>
<sequence>MTEASCSILYPPGPVQLSGPEMEAWLDDLETEICDLFPIDDVEIDGKLWESDPNAEQEEQQQQQQQGVESLSEPDSASSCCLPTAEKCQDSLSKCGAKRRRTGGSGGGKVSRPAKQTDSENLVQELIEENKRLKDQIEHLAAEVQRVRRELIEKVVASS</sequence>
<proteinExistence type="inferred from homology"/>
<evidence type="ECO:0000313" key="14">
    <source>
        <dbReference type="Proteomes" id="UP000314986"/>
    </source>
</evidence>
<evidence type="ECO:0000256" key="4">
    <source>
        <dbReference type="ARBA" id="ARBA00022491"/>
    </source>
</evidence>
<evidence type="ECO:0000256" key="6">
    <source>
        <dbReference type="ARBA" id="ARBA00022843"/>
    </source>
</evidence>
<keyword evidence="14" id="KW-1185">Reference proteome</keyword>
<dbReference type="STRING" id="7868.ENSCMIP00000046104"/>
<dbReference type="GO" id="GO:0006983">
    <property type="term" value="P:ER overload response"/>
    <property type="evidence" value="ECO:0007669"/>
    <property type="project" value="TreeGrafter"/>
</dbReference>
<evidence type="ECO:0000256" key="2">
    <source>
        <dbReference type="ARBA" id="ARBA00007163"/>
    </source>
</evidence>
<dbReference type="AlphaFoldDB" id="A0A4W3JRH8"/>
<evidence type="ECO:0000256" key="10">
    <source>
        <dbReference type="ARBA" id="ARBA00023163"/>
    </source>
</evidence>
<evidence type="ECO:0000256" key="3">
    <source>
        <dbReference type="ARBA" id="ARBA00022490"/>
    </source>
</evidence>
<dbReference type="PANTHER" id="PTHR16833:SF0">
    <property type="entry name" value="DNA DAMAGE-INDUCIBLE TRANSCRIPT 3 PROTEIN"/>
    <property type="match status" value="1"/>
</dbReference>
<comment type="subcellular location">
    <subcellularLocation>
        <location evidence="1">Cytoplasm</location>
    </subcellularLocation>
</comment>
<evidence type="ECO:0000313" key="13">
    <source>
        <dbReference type="Ensembl" id="ENSCMIP00000046104.1"/>
    </source>
</evidence>
<evidence type="ECO:0000256" key="11">
    <source>
        <dbReference type="ARBA" id="ARBA00023230"/>
    </source>
</evidence>
<dbReference type="GO" id="GO:0001228">
    <property type="term" value="F:DNA-binding transcription activator activity, RNA polymerase II-specific"/>
    <property type="evidence" value="ECO:0007669"/>
    <property type="project" value="TreeGrafter"/>
</dbReference>
<evidence type="ECO:0000256" key="5">
    <source>
        <dbReference type="ARBA" id="ARBA00022553"/>
    </source>
</evidence>
<gene>
    <name evidence="13" type="primary">ddit3</name>
</gene>
<keyword evidence="5" id="KW-0597">Phosphoprotein</keyword>